<feature type="region of interest" description="Disordered" evidence="1">
    <location>
        <begin position="34"/>
        <end position="61"/>
    </location>
</feature>
<evidence type="ECO:0000313" key="3">
    <source>
        <dbReference type="Proteomes" id="UP000593571"/>
    </source>
</evidence>
<dbReference type="EMBL" id="JACASE010000018">
    <property type="protein sequence ID" value="KAF6395381.1"/>
    <property type="molecule type" value="Genomic_DNA"/>
</dbReference>
<dbReference type="Proteomes" id="UP000593571">
    <property type="component" value="Unassembled WGS sequence"/>
</dbReference>
<reference evidence="2 3" key="1">
    <citation type="journal article" date="2020" name="Nature">
        <title>Six reference-quality genomes reveal evolution of bat adaptations.</title>
        <authorList>
            <person name="Jebb D."/>
            <person name="Huang Z."/>
            <person name="Pippel M."/>
            <person name="Hughes G.M."/>
            <person name="Lavrichenko K."/>
            <person name="Devanna P."/>
            <person name="Winkler S."/>
            <person name="Jermiin L.S."/>
            <person name="Skirmuntt E.C."/>
            <person name="Katzourakis A."/>
            <person name="Burkitt-Gray L."/>
            <person name="Ray D.A."/>
            <person name="Sullivan K.A.M."/>
            <person name="Roscito J.G."/>
            <person name="Kirilenko B.M."/>
            <person name="Davalos L.M."/>
            <person name="Corthals A.P."/>
            <person name="Power M.L."/>
            <person name="Jones G."/>
            <person name="Ransome R.D."/>
            <person name="Dechmann D.K.N."/>
            <person name="Locatelli A.G."/>
            <person name="Puechmaille S.J."/>
            <person name="Fedrigo O."/>
            <person name="Jarvis E.D."/>
            <person name="Hiller M."/>
            <person name="Vernes S.C."/>
            <person name="Myers E.W."/>
            <person name="Teeling E.C."/>
        </authorList>
    </citation>
    <scope>NUCLEOTIDE SEQUENCE [LARGE SCALE GENOMIC DNA]</scope>
    <source>
        <strain evidence="2">MRouAeg1</strain>
        <tissue evidence="2">Muscle</tissue>
    </source>
</reference>
<sequence>MCDSYFSKIFKTKGGDCPRGAVFTQVQVKTARETTLTGCHPPGRKGTAPSSSSGQNAHEKSLYNKNVNMAQTSLRFDKNPTDEVSYCNPSVFKIHVKLSIQELLPRDENGDFSEPVILGLTPGKLLTNRSIWLLSTLSHARR</sequence>
<accession>A0A7J8BA44</accession>
<gene>
    <name evidence="2" type="ORF">HJG63_009938</name>
</gene>
<protein>
    <submittedName>
        <fullName evidence="2">Uncharacterized protein</fullName>
    </submittedName>
</protein>
<keyword evidence="3" id="KW-1185">Reference proteome</keyword>
<organism evidence="2 3">
    <name type="scientific">Rousettus aegyptiacus</name>
    <name type="common">Egyptian fruit bat</name>
    <name type="synonym">Pteropus aegyptiacus</name>
    <dbReference type="NCBI Taxonomy" id="9407"/>
    <lineage>
        <taxon>Eukaryota</taxon>
        <taxon>Metazoa</taxon>
        <taxon>Chordata</taxon>
        <taxon>Craniata</taxon>
        <taxon>Vertebrata</taxon>
        <taxon>Euteleostomi</taxon>
        <taxon>Mammalia</taxon>
        <taxon>Eutheria</taxon>
        <taxon>Laurasiatheria</taxon>
        <taxon>Chiroptera</taxon>
        <taxon>Yinpterochiroptera</taxon>
        <taxon>Pteropodoidea</taxon>
        <taxon>Pteropodidae</taxon>
        <taxon>Rousettinae</taxon>
        <taxon>Rousettus</taxon>
    </lineage>
</organism>
<comment type="caution">
    <text evidence="2">The sequence shown here is derived from an EMBL/GenBank/DDBJ whole genome shotgun (WGS) entry which is preliminary data.</text>
</comment>
<evidence type="ECO:0000313" key="2">
    <source>
        <dbReference type="EMBL" id="KAF6395381.1"/>
    </source>
</evidence>
<evidence type="ECO:0000256" key="1">
    <source>
        <dbReference type="SAM" id="MobiDB-lite"/>
    </source>
</evidence>
<name>A0A7J8BA44_ROUAE</name>
<dbReference type="AlphaFoldDB" id="A0A7J8BA44"/>
<proteinExistence type="predicted"/>